<feature type="region of interest" description="Disordered" evidence="1">
    <location>
        <begin position="1"/>
        <end position="51"/>
    </location>
</feature>
<dbReference type="Proteomes" id="UP000287651">
    <property type="component" value="Unassembled WGS sequence"/>
</dbReference>
<comment type="caution">
    <text evidence="2">The sequence shown here is derived from an EMBL/GenBank/DDBJ whole genome shotgun (WGS) entry which is preliminary data.</text>
</comment>
<evidence type="ECO:0000256" key="1">
    <source>
        <dbReference type="SAM" id="MobiDB-lite"/>
    </source>
</evidence>
<gene>
    <name evidence="2" type="ORF">B296_00002549</name>
</gene>
<organism evidence="2 3">
    <name type="scientific">Ensete ventricosum</name>
    <name type="common">Abyssinian banana</name>
    <name type="synonym">Musa ensete</name>
    <dbReference type="NCBI Taxonomy" id="4639"/>
    <lineage>
        <taxon>Eukaryota</taxon>
        <taxon>Viridiplantae</taxon>
        <taxon>Streptophyta</taxon>
        <taxon>Embryophyta</taxon>
        <taxon>Tracheophyta</taxon>
        <taxon>Spermatophyta</taxon>
        <taxon>Magnoliopsida</taxon>
        <taxon>Liliopsida</taxon>
        <taxon>Zingiberales</taxon>
        <taxon>Musaceae</taxon>
        <taxon>Ensete</taxon>
    </lineage>
</organism>
<dbReference type="AlphaFoldDB" id="A0A426ZQ98"/>
<feature type="compositionally biased region" description="Polar residues" evidence="1">
    <location>
        <begin position="7"/>
        <end position="17"/>
    </location>
</feature>
<sequence length="118" mass="13958">MAAISFAQIQERLNQDAQRMRTAPRPATYKPPAPPAPSHPLLPKKLSREELRDRPTKELCWHYDKPWSRDHRYKMGRLLLIEPIEYLEEVQEHEKEVTEEEQQLADFTMYALADYANP</sequence>
<dbReference type="EMBL" id="AMZH03005550">
    <property type="protein sequence ID" value="RRT66138.1"/>
    <property type="molecule type" value="Genomic_DNA"/>
</dbReference>
<name>A0A426ZQ98_ENSVE</name>
<protein>
    <submittedName>
        <fullName evidence="2">Uncharacterized protein</fullName>
    </submittedName>
</protein>
<evidence type="ECO:0000313" key="2">
    <source>
        <dbReference type="EMBL" id="RRT66138.1"/>
    </source>
</evidence>
<reference evidence="2 3" key="1">
    <citation type="journal article" date="2014" name="Agronomy (Basel)">
        <title>A Draft Genome Sequence for Ensete ventricosum, the Drought-Tolerant Tree Against Hunger.</title>
        <authorList>
            <person name="Harrison J."/>
            <person name="Moore K.A."/>
            <person name="Paszkiewicz K."/>
            <person name="Jones T."/>
            <person name="Grant M."/>
            <person name="Ambacheew D."/>
            <person name="Muzemil S."/>
            <person name="Studholme D.J."/>
        </authorList>
    </citation>
    <scope>NUCLEOTIDE SEQUENCE [LARGE SCALE GENOMIC DNA]</scope>
</reference>
<accession>A0A426ZQ98</accession>
<feature type="compositionally biased region" description="Pro residues" evidence="1">
    <location>
        <begin position="29"/>
        <end position="40"/>
    </location>
</feature>
<evidence type="ECO:0000313" key="3">
    <source>
        <dbReference type="Proteomes" id="UP000287651"/>
    </source>
</evidence>
<proteinExistence type="predicted"/>